<reference evidence="1" key="1">
    <citation type="submission" date="2018-02" db="EMBL/GenBank/DDBJ databases">
        <title>Rhizophora mucronata_Transcriptome.</title>
        <authorList>
            <person name="Meera S.P."/>
            <person name="Sreeshan A."/>
            <person name="Augustine A."/>
        </authorList>
    </citation>
    <scope>NUCLEOTIDE SEQUENCE</scope>
    <source>
        <tissue evidence="1">Leaf</tissue>
    </source>
</reference>
<accession>A0A2P2Q4Q3</accession>
<dbReference type="AlphaFoldDB" id="A0A2P2Q4Q3"/>
<name>A0A2P2Q4Q3_RHIMU</name>
<evidence type="ECO:0000313" key="1">
    <source>
        <dbReference type="EMBL" id="MBX61931.1"/>
    </source>
</evidence>
<dbReference type="EMBL" id="GGEC01081447">
    <property type="protein sequence ID" value="MBX61931.1"/>
    <property type="molecule type" value="Transcribed_RNA"/>
</dbReference>
<sequence length="33" mass="3644">MVLGKGKCILESRVQDFLSVNSLCLSSSSWNEL</sequence>
<proteinExistence type="predicted"/>
<protein>
    <submittedName>
        <fullName evidence="1">Uncharacterized protein</fullName>
    </submittedName>
</protein>
<organism evidence="1">
    <name type="scientific">Rhizophora mucronata</name>
    <name type="common">Asiatic mangrove</name>
    <dbReference type="NCBI Taxonomy" id="61149"/>
    <lineage>
        <taxon>Eukaryota</taxon>
        <taxon>Viridiplantae</taxon>
        <taxon>Streptophyta</taxon>
        <taxon>Embryophyta</taxon>
        <taxon>Tracheophyta</taxon>
        <taxon>Spermatophyta</taxon>
        <taxon>Magnoliopsida</taxon>
        <taxon>eudicotyledons</taxon>
        <taxon>Gunneridae</taxon>
        <taxon>Pentapetalae</taxon>
        <taxon>rosids</taxon>
        <taxon>fabids</taxon>
        <taxon>Malpighiales</taxon>
        <taxon>Rhizophoraceae</taxon>
        <taxon>Rhizophora</taxon>
    </lineage>
</organism>